<dbReference type="PANTHER" id="PTHR30573:SF0">
    <property type="entry name" value="QUINOLINATE SYNTHASE, CHLOROPLASTIC"/>
    <property type="match status" value="1"/>
</dbReference>
<dbReference type="InterPro" id="IPR036094">
    <property type="entry name" value="NadA_sf"/>
</dbReference>
<dbReference type="NCBIfam" id="NF006878">
    <property type="entry name" value="PRK09375.1-2"/>
    <property type="match status" value="1"/>
</dbReference>
<dbReference type="UniPathway" id="UPA00253">
    <property type="reaction ID" value="UER00327"/>
</dbReference>
<dbReference type="GO" id="GO:0046872">
    <property type="term" value="F:metal ion binding"/>
    <property type="evidence" value="ECO:0007669"/>
    <property type="project" value="UniProtKB-KW"/>
</dbReference>
<dbReference type="NCBIfam" id="NF006879">
    <property type="entry name" value="PRK09375.1-4"/>
    <property type="match status" value="1"/>
</dbReference>
<keyword evidence="8" id="KW-0479">Metal-binding</keyword>
<dbReference type="EC" id="2.5.1.72" evidence="3"/>
<dbReference type="GO" id="GO:0051539">
    <property type="term" value="F:4 iron, 4 sulfur cluster binding"/>
    <property type="evidence" value="ECO:0007669"/>
    <property type="project" value="UniProtKB-KW"/>
</dbReference>
<keyword evidence="7" id="KW-0808">Transferase</keyword>
<dbReference type="GO" id="GO:0008987">
    <property type="term" value="F:quinolinate synthetase A activity"/>
    <property type="evidence" value="ECO:0007669"/>
    <property type="project" value="InterPro"/>
</dbReference>
<evidence type="ECO:0000256" key="8">
    <source>
        <dbReference type="ARBA" id="ARBA00022723"/>
    </source>
</evidence>
<comment type="pathway">
    <text evidence="2">Cofactor biosynthesis; NAD(+) biosynthesis; quinolinate from iminoaspartate: step 1/1.</text>
</comment>
<dbReference type="NCBIfam" id="TIGR00550">
    <property type="entry name" value="nadA"/>
    <property type="match status" value="1"/>
</dbReference>
<keyword evidence="4" id="KW-0004">4Fe-4S</keyword>
<dbReference type="InterPro" id="IPR023066">
    <property type="entry name" value="Quinolinate_synth_type2"/>
</dbReference>
<dbReference type="GO" id="GO:0034628">
    <property type="term" value="P:'de novo' NAD+ biosynthetic process from L-aspartate"/>
    <property type="evidence" value="ECO:0007669"/>
    <property type="project" value="TreeGrafter"/>
</dbReference>
<evidence type="ECO:0000256" key="10">
    <source>
        <dbReference type="ARBA" id="ARBA00023014"/>
    </source>
</evidence>
<protein>
    <recommendedName>
        <fullName evidence="3">quinolinate synthase</fullName>
        <ecNumber evidence="3">2.5.1.72</ecNumber>
    </recommendedName>
</protein>
<dbReference type="SUPFAM" id="SSF142754">
    <property type="entry name" value="NadA-like"/>
    <property type="match status" value="1"/>
</dbReference>
<evidence type="ECO:0000256" key="7">
    <source>
        <dbReference type="ARBA" id="ARBA00022679"/>
    </source>
</evidence>
<accession>X1FNV3</accession>
<gene>
    <name evidence="11" type="ORF">S03H2_03717</name>
</gene>
<dbReference type="PANTHER" id="PTHR30573">
    <property type="entry name" value="QUINOLINATE SYNTHETASE A"/>
    <property type="match status" value="1"/>
</dbReference>
<name>X1FNV3_9ZZZZ</name>
<dbReference type="FunFam" id="3.40.50.10800:FF:000003">
    <property type="entry name" value="Quinolinate synthase A"/>
    <property type="match status" value="1"/>
</dbReference>
<dbReference type="InterPro" id="IPR003473">
    <property type="entry name" value="NadA"/>
</dbReference>
<comment type="caution">
    <text evidence="11">The sequence shown here is derived from an EMBL/GenBank/DDBJ whole genome shotgun (WGS) entry which is preliminary data.</text>
</comment>
<evidence type="ECO:0000256" key="4">
    <source>
        <dbReference type="ARBA" id="ARBA00022485"/>
    </source>
</evidence>
<evidence type="ECO:0000256" key="3">
    <source>
        <dbReference type="ARBA" id="ARBA00012669"/>
    </source>
</evidence>
<comment type="cofactor">
    <cofactor evidence="1">
        <name>[4Fe-4S] cluster</name>
        <dbReference type="ChEBI" id="CHEBI:49883"/>
    </cofactor>
</comment>
<dbReference type="HAMAP" id="MF_00568">
    <property type="entry name" value="NadA_type2"/>
    <property type="match status" value="1"/>
</dbReference>
<keyword evidence="9" id="KW-0408">Iron</keyword>
<evidence type="ECO:0000256" key="6">
    <source>
        <dbReference type="ARBA" id="ARBA00022642"/>
    </source>
</evidence>
<keyword evidence="5" id="KW-0963">Cytoplasm</keyword>
<dbReference type="Pfam" id="PF02445">
    <property type="entry name" value="NadA"/>
    <property type="match status" value="1"/>
</dbReference>
<keyword evidence="6" id="KW-0662">Pyridine nucleotide biosynthesis</keyword>
<sequence length="331" mass="37766">MPRFFQIYFMFNLTKTDKNKKEKMLTENNRNQALVDKLIQLKKQRNAVILAHNYQLGEVQDMADFVGDSLDLSRKAAKTRAEVIVFCGVQFMAETASILSPDKIVLLPDINAGCPMANMVTVEKLKEKKQKYGYPYVVCYVNSAAEVKAESDVCCTSANAVKIVRGLDQRKKVLFIPDQYLGHYVSSQVRKEMILWPGYCPTHLRILPQDIARLRKDHPQAKVIVHAECRPEVISLADEVQSTGIMCRYAKTTENNEIIVGTELGIIHRLRKENPEKKFFSVSEQAICPNMKLITLEKVVWSLKEMRYQIKVPARIANRAGKAVDRMLELT</sequence>
<organism evidence="11">
    <name type="scientific">marine sediment metagenome</name>
    <dbReference type="NCBI Taxonomy" id="412755"/>
    <lineage>
        <taxon>unclassified sequences</taxon>
        <taxon>metagenomes</taxon>
        <taxon>ecological metagenomes</taxon>
    </lineage>
</organism>
<evidence type="ECO:0000313" key="11">
    <source>
        <dbReference type="EMBL" id="GAH31029.1"/>
    </source>
</evidence>
<evidence type="ECO:0000256" key="2">
    <source>
        <dbReference type="ARBA" id="ARBA00005065"/>
    </source>
</evidence>
<dbReference type="AlphaFoldDB" id="X1FNV3"/>
<evidence type="ECO:0000256" key="9">
    <source>
        <dbReference type="ARBA" id="ARBA00023004"/>
    </source>
</evidence>
<evidence type="ECO:0000256" key="5">
    <source>
        <dbReference type="ARBA" id="ARBA00022490"/>
    </source>
</evidence>
<dbReference type="Gene3D" id="3.40.50.10800">
    <property type="entry name" value="NadA-like"/>
    <property type="match status" value="3"/>
</dbReference>
<proteinExistence type="inferred from homology"/>
<dbReference type="EMBL" id="BARU01001404">
    <property type="protein sequence ID" value="GAH31029.1"/>
    <property type="molecule type" value="Genomic_DNA"/>
</dbReference>
<keyword evidence="10" id="KW-0411">Iron-sulfur</keyword>
<evidence type="ECO:0000256" key="1">
    <source>
        <dbReference type="ARBA" id="ARBA00001966"/>
    </source>
</evidence>
<reference evidence="11" key="1">
    <citation type="journal article" date="2014" name="Front. Microbiol.">
        <title>High frequency of phylogenetically diverse reductive dehalogenase-homologous genes in deep subseafloor sedimentary metagenomes.</title>
        <authorList>
            <person name="Kawai M."/>
            <person name="Futagami T."/>
            <person name="Toyoda A."/>
            <person name="Takaki Y."/>
            <person name="Nishi S."/>
            <person name="Hori S."/>
            <person name="Arai W."/>
            <person name="Tsubouchi T."/>
            <person name="Morono Y."/>
            <person name="Uchiyama I."/>
            <person name="Ito T."/>
            <person name="Fujiyama A."/>
            <person name="Inagaki F."/>
            <person name="Takami H."/>
        </authorList>
    </citation>
    <scope>NUCLEOTIDE SEQUENCE</scope>
    <source>
        <strain evidence="11">Expedition CK06-06</strain>
    </source>
</reference>